<feature type="domain" description="LTD" evidence="4">
    <location>
        <begin position="97"/>
        <end position="244"/>
    </location>
</feature>
<dbReference type="PROSITE" id="PS51841">
    <property type="entry name" value="LTD"/>
    <property type="match status" value="1"/>
</dbReference>
<keyword evidence="3" id="KW-0472">Membrane</keyword>
<dbReference type="EMBL" id="FNTV01000001">
    <property type="protein sequence ID" value="SEE80751.1"/>
    <property type="molecule type" value="Genomic_DNA"/>
</dbReference>
<evidence type="ECO:0000256" key="1">
    <source>
        <dbReference type="ARBA" id="ARBA00022729"/>
    </source>
</evidence>
<dbReference type="PANTHER" id="PTHR42834:SF1">
    <property type="entry name" value="ENDONUCLEASE_EXONUCLEASE_PHOSPHATASE FAMILY PROTEIN (AFU_ORTHOLOGUE AFUA_3G09210)"/>
    <property type="match status" value="1"/>
</dbReference>
<dbReference type="SUPFAM" id="SSF74853">
    <property type="entry name" value="Lamin A/C globular tail domain"/>
    <property type="match status" value="1"/>
</dbReference>
<name>A0A1H5LWH3_9MICC</name>
<evidence type="ECO:0000313" key="5">
    <source>
        <dbReference type="EMBL" id="SEE80751.1"/>
    </source>
</evidence>
<evidence type="ECO:0000259" key="4">
    <source>
        <dbReference type="PROSITE" id="PS51841"/>
    </source>
</evidence>
<proteinExistence type="predicted"/>
<dbReference type="InterPro" id="IPR036907">
    <property type="entry name" value="5'-Nucleotdase_C_sf"/>
</dbReference>
<dbReference type="InterPro" id="IPR029052">
    <property type="entry name" value="Metallo-depent_PP-like"/>
</dbReference>
<dbReference type="SUPFAM" id="SSF56219">
    <property type="entry name" value="DNase I-like"/>
    <property type="match status" value="1"/>
</dbReference>
<dbReference type="Pfam" id="PF00932">
    <property type="entry name" value="LTD"/>
    <property type="match status" value="1"/>
</dbReference>
<dbReference type="InterPro" id="IPR036691">
    <property type="entry name" value="Endo/exonu/phosph_ase_sf"/>
</dbReference>
<dbReference type="InterPro" id="IPR005135">
    <property type="entry name" value="Endo/exonuclease/phosphatase"/>
</dbReference>
<dbReference type="PRINTS" id="PR01607">
    <property type="entry name" value="APYRASEFAMLY"/>
</dbReference>
<organism evidence="5 6">
    <name type="scientific">Arthrobacter alpinus</name>
    <dbReference type="NCBI Taxonomy" id="656366"/>
    <lineage>
        <taxon>Bacteria</taxon>
        <taxon>Bacillati</taxon>
        <taxon>Actinomycetota</taxon>
        <taxon>Actinomycetes</taxon>
        <taxon>Micrococcales</taxon>
        <taxon>Micrococcaceae</taxon>
        <taxon>Arthrobacter</taxon>
    </lineage>
</organism>
<dbReference type="SUPFAM" id="SSF56300">
    <property type="entry name" value="Metallo-dependent phosphatases"/>
    <property type="match status" value="1"/>
</dbReference>
<feature type="transmembrane region" description="Helical" evidence="3">
    <location>
        <begin position="1598"/>
        <end position="1619"/>
    </location>
</feature>
<keyword evidence="1" id="KW-0732">Signal</keyword>
<dbReference type="SUPFAM" id="SSF55816">
    <property type="entry name" value="5'-nucleotidase (syn. UDP-sugar hydrolase), C-terminal domain"/>
    <property type="match status" value="1"/>
</dbReference>
<dbReference type="InterPro" id="IPR047971">
    <property type="entry name" value="ExeM-like"/>
</dbReference>
<dbReference type="Pfam" id="PF00149">
    <property type="entry name" value="Metallophos"/>
    <property type="match status" value="1"/>
</dbReference>
<dbReference type="InterPro" id="IPR008334">
    <property type="entry name" value="5'-Nucleotdase_C"/>
</dbReference>
<sequence>MCLAQTRYRDAGWGRAYCRLPSIKICGSSLTAPGGAILLRVGDMTSNTFIKAGLGAALALGLVVAPLAITPAVAADEPATTIAPSEQGSTPELASGGSLPAAVTAAGTLAAPNVIINEAYLNGGSANAAYKNKYVELYNPTGADISLAGWSLQYRSTGGQAAPTGLATLSGTIKANDYYLIKGNSNGVVGSELPASDADASGFAFAGGGGTLILSNQASRLPADLPTGSLVGTTGVVDLLGYGSSNTFETAASSAANASSSLNRTGFADTNSNAADFTTAAPSPVGTGGGDEPPAPPADSGTKTIAEIQGEGAASPLVGTTVTTKGKVTAAYPTGGFNGYFIQTPGTGGDLDLATHNASDGVFVYSPSTVADVKIGDYVQVTGLVKEFGGASDTATTTEIDVAAGAMTQLSEAAPEVKAAVITVPGSVARRETLEGMLVAPQGDFTITDNYSLNNYGEVGLATGTAPLVQPTAVAPYGSAEYTAAVADNAARGIKLDDGASTNFLSAAGSLVELPWLSQETPMRIGSTSEFMAPVIFDNRNNAYKFQPLEALTPANAGTVQPIAFGNTRVDAPKPVGGNLKVASFNVQNYFTETGDKDGSCQFYTDYNGNKISVKGGCDQRGAADAENLKRQQDKIVAGINASGADVLSLEEVENSAKFGKDRDSALATLVDALNAATPGIWDYVHSPAARPDVAIEDVIRTAYIYKKNVAAPVGESVILDDKAFTGIARQPLAQSFKLVGAEDSTKVLLIVNHFKSKGSAIGNDTDQGQGNSNLARTAQAEALVEFSTKLQDELDTDKVLLMGDFNAYGFEDPINVMTEAGYVDQDPKTGKHSYSFGGMVGSLDHVLASPAAENIITGADIWNINSAESIAMGYSRYKYNATDFYTPSAFSASDHDPVVVGLDLGGEDESTKEINLLNINDFHGRIDANTVKFAGTVEQLRAAAGDANTAFISAGDNIGASLFASASQEDKPTIDVLNVLELQASAVGNHEFDKGYADLDGRVTAAADWDYLGANVYAKGTTTPVLDEYKVITVDGVKVAIIGAITQETPTLVTPSGISLLDFGDPVEAVNRVAKKITDGKLADVIVAEYHEGAGAGTPEKATLEEEVAAEGAFKEIVTKTSGSVNAIFTGHTHKQYTWDAPIPGVSGDAGLKTRPVLQTGSYGEFIGQIVLTVDADNKVVSYTQKNEPRTKTDDAALVAEYPRVEEVKTITDKALADAKIAGSVPVGKISADITTAQTFDAASGTYTRDDRASESALGNLVGNSLLDALKGEQTGGAEIGVVNPGGLRADLLYKNEGFDDGVVTYANANAVLPFVNNLWTTSLTGAQVKTMLEQQWQTNADGSIPSRPFLNLGLSSNVDYTFESTRKLGDHITSVVINGAPLDPARSYRVGTFSFLATGGDNFRVFTEGTNTKDSGLIDRDAWIKYLGGQSATAPIAPDFSRRGVDVVNSPATVTEGQKVTLGLNKLDLTSLGATKSSQVTVRYEPSGSGGGTGFAVLAGVVLPSELGTSPVANGAAALTFAVPEKLNAGRFTITTDGGTYARLPITIPVTADVGSPSTPGTGTPPATADPGTSPSANLPVGAGGSGDLASTGTSALPLGLGALVLLGAGAAVSMAARRKAARH</sequence>
<dbReference type="GO" id="GO:0016787">
    <property type="term" value="F:hydrolase activity"/>
    <property type="evidence" value="ECO:0007669"/>
    <property type="project" value="InterPro"/>
</dbReference>
<dbReference type="Gene3D" id="3.60.21.10">
    <property type="match status" value="1"/>
</dbReference>
<dbReference type="Proteomes" id="UP000182725">
    <property type="component" value="Unassembled WGS sequence"/>
</dbReference>
<dbReference type="Gene3D" id="3.90.780.10">
    <property type="entry name" value="5'-Nucleotidase, C-terminal domain"/>
    <property type="match status" value="1"/>
</dbReference>
<dbReference type="InterPro" id="IPR036415">
    <property type="entry name" value="Lamin_tail_dom_sf"/>
</dbReference>
<dbReference type="Pfam" id="PF02872">
    <property type="entry name" value="5_nucleotid_C"/>
    <property type="match status" value="1"/>
</dbReference>
<dbReference type="NCBIfam" id="NF033681">
    <property type="entry name" value="ExeM_NucH_DNase"/>
    <property type="match status" value="1"/>
</dbReference>
<dbReference type="PANTHER" id="PTHR42834">
    <property type="entry name" value="ENDONUCLEASE/EXONUCLEASE/PHOSPHATASE FAMILY PROTEIN (AFU_ORTHOLOGUE AFUA_3G09210)"/>
    <property type="match status" value="1"/>
</dbReference>
<reference evidence="5 6" key="1">
    <citation type="submission" date="2016-10" db="EMBL/GenBank/DDBJ databases">
        <authorList>
            <person name="de Groot N.N."/>
        </authorList>
    </citation>
    <scope>NUCLEOTIDE SEQUENCE [LARGE SCALE GENOMIC DNA]</scope>
    <source>
        <strain evidence="5 6">DSM 22274</strain>
    </source>
</reference>
<feature type="region of interest" description="Disordered" evidence="2">
    <location>
        <begin position="1554"/>
        <end position="1587"/>
    </location>
</feature>
<protein>
    <submittedName>
        <fullName evidence="5">5'-nucleotidase</fullName>
    </submittedName>
</protein>
<dbReference type="Pfam" id="PF03372">
    <property type="entry name" value="Exo_endo_phos"/>
    <property type="match status" value="1"/>
</dbReference>
<dbReference type="GO" id="GO:0009166">
    <property type="term" value="P:nucleotide catabolic process"/>
    <property type="evidence" value="ECO:0007669"/>
    <property type="project" value="InterPro"/>
</dbReference>
<dbReference type="InterPro" id="IPR004843">
    <property type="entry name" value="Calcineurin-like_PHP"/>
</dbReference>
<keyword evidence="3" id="KW-1133">Transmembrane helix</keyword>
<dbReference type="CDD" id="cd04486">
    <property type="entry name" value="YhcR_OBF_like"/>
    <property type="match status" value="1"/>
</dbReference>
<feature type="compositionally biased region" description="Low complexity" evidence="2">
    <location>
        <begin position="1557"/>
        <end position="1579"/>
    </location>
</feature>
<evidence type="ECO:0000256" key="3">
    <source>
        <dbReference type="SAM" id="Phobius"/>
    </source>
</evidence>
<evidence type="ECO:0000256" key="2">
    <source>
        <dbReference type="SAM" id="MobiDB-lite"/>
    </source>
</evidence>
<dbReference type="InterPro" id="IPR001322">
    <property type="entry name" value="Lamin_tail_dom"/>
</dbReference>
<dbReference type="InterPro" id="IPR006179">
    <property type="entry name" value="5_nucleotidase/apyrase"/>
</dbReference>
<feature type="region of interest" description="Disordered" evidence="2">
    <location>
        <begin position="273"/>
        <end position="303"/>
    </location>
</feature>
<accession>A0A1H5LWH3</accession>
<feature type="transmembrane region" description="Helical" evidence="3">
    <location>
        <begin position="49"/>
        <end position="69"/>
    </location>
</feature>
<dbReference type="CDD" id="cd10283">
    <property type="entry name" value="MnuA_DNase1-like"/>
    <property type="match status" value="1"/>
</dbReference>
<keyword evidence="3" id="KW-0812">Transmembrane</keyword>
<dbReference type="Gene3D" id="3.60.10.10">
    <property type="entry name" value="Endonuclease/exonuclease/phosphatase"/>
    <property type="match status" value="1"/>
</dbReference>
<evidence type="ECO:0000313" key="6">
    <source>
        <dbReference type="Proteomes" id="UP000182725"/>
    </source>
</evidence>
<gene>
    <name evidence="5" type="ORF">SAMN04489740_2619</name>
</gene>